<accession>A0A1G9F056</accession>
<dbReference type="GO" id="GO:0008270">
    <property type="term" value="F:zinc ion binding"/>
    <property type="evidence" value="ECO:0007669"/>
    <property type="project" value="TreeGrafter"/>
</dbReference>
<evidence type="ECO:0000259" key="4">
    <source>
        <dbReference type="Pfam" id="PF04389"/>
    </source>
</evidence>
<keyword evidence="1" id="KW-0808">Transferase</keyword>
<dbReference type="Gene3D" id="3.40.630.10">
    <property type="entry name" value="Zn peptidases"/>
    <property type="match status" value="1"/>
</dbReference>
<dbReference type="InterPro" id="IPR007484">
    <property type="entry name" value="Peptidase_M28"/>
</dbReference>
<evidence type="ECO:0000256" key="1">
    <source>
        <dbReference type="ARBA" id="ARBA00022679"/>
    </source>
</evidence>
<dbReference type="GO" id="GO:0016603">
    <property type="term" value="F:glutaminyl-peptide cyclotransferase activity"/>
    <property type="evidence" value="ECO:0007669"/>
    <property type="project" value="TreeGrafter"/>
</dbReference>
<protein>
    <submittedName>
        <fullName evidence="5">Peptidase family M28</fullName>
    </submittedName>
</protein>
<organism evidence="5 6">
    <name type="scientific">Catalinimonas alkaloidigena</name>
    <dbReference type="NCBI Taxonomy" id="1075417"/>
    <lineage>
        <taxon>Bacteria</taxon>
        <taxon>Pseudomonadati</taxon>
        <taxon>Bacteroidota</taxon>
        <taxon>Cytophagia</taxon>
        <taxon>Cytophagales</taxon>
        <taxon>Catalimonadaceae</taxon>
        <taxon>Catalinimonas</taxon>
    </lineage>
</organism>
<dbReference type="InterPro" id="IPR040234">
    <property type="entry name" value="QC/QCL"/>
</dbReference>
<evidence type="ECO:0000256" key="2">
    <source>
        <dbReference type="ARBA" id="ARBA00023315"/>
    </source>
</evidence>
<dbReference type="EMBL" id="FNFO01000003">
    <property type="protein sequence ID" value="SDK81807.1"/>
    <property type="molecule type" value="Genomic_DNA"/>
</dbReference>
<evidence type="ECO:0000256" key="3">
    <source>
        <dbReference type="SAM" id="SignalP"/>
    </source>
</evidence>
<sequence length="346" mass="38433">MKRSLSTSTVPTGKALAFGLGMMLLVSACDDTKTSQTTENSPPPAALVQAPDFNADSAYAFVEAQVAFGPRVPNTPAHRQCGDYLVNYMRGIGWEVQEQNFEATAWDETVLNGRNIISTLNPQANKRILLMAHWDTRPYADQDSVRQREPIEGANDGGSGVAVLMEVARVLQASNLPQNLGVDIIFTDAEDYGQPESERDGAGKQDTWCLGAQHWAKNPHRKGFYYGILLDMVGAEGAQFARDEISMQAAPSVVDRVWKIGTQLGYSSYFSYQTASGLLDEHYYVNRIARIPMIDIIQYDPVHDDYFYEHWHTHEDTLEHINRETLKAVGQTLLQTLFQEAGPVGA</sequence>
<dbReference type="Proteomes" id="UP000198510">
    <property type="component" value="Unassembled WGS sequence"/>
</dbReference>
<dbReference type="Pfam" id="PF04389">
    <property type="entry name" value="Peptidase_M28"/>
    <property type="match status" value="1"/>
</dbReference>
<reference evidence="5 6" key="1">
    <citation type="submission" date="2016-10" db="EMBL/GenBank/DDBJ databases">
        <authorList>
            <person name="de Groot N.N."/>
        </authorList>
    </citation>
    <scope>NUCLEOTIDE SEQUENCE [LARGE SCALE GENOMIC DNA]</scope>
    <source>
        <strain evidence="5 6">DSM 25186</strain>
    </source>
</reference>
<keyword evidence="2" id="KW-0012">Acyltransferase</keyword>
<dbReference type="PANTHER" id="PTHR12283">
    <property type="entry name" value="GLUTAMINYL-PEPTIDE CYCLOTRANSFERASE"/>
    <property type="match status" value="1"/>
</dbReference>
<dbReference type="STRING" id="1075417.SAMN05421823_103636"/>
<feature type="chain" id="PRO_5011495540" evidence="3">
    <location>
        <begin position="29"/>
        <end position="346"/>
    </location>
</feature>
<gene>
    <name evidence="5" type="ORF">SAMN05421823_103636</name>
</gene>
<dbReference type="RefSeq" id="WP_089681628.1">
    <property type="nucleotide sequence ID" value="NZ_FNFO01000003.1"/>
</dbReference>
<evidence type="ECO:0000313" key="6">
    <source>
        <dbReference type="Proteomes" id="UP000198510"/>
    </source>
</evidence>
<keyword evidence="6" id="KW-1185">Reference proteome</keyword>
<dbReference type="SUPFAM" id="SSF53187">
    <property type="entry name" value="Zn-dependent exopeptidases"/>
    <property type="match status" value="1"/>
</dbReference>
<dbReference type="AlphaFoldDB" id="A0A1G9F056"/>
<dbReference type="PROSITE" id="PS51257">
    <property type="entry name" value="PROKAR_LIPOPROTEIN"/>
    <property type="match status" value="1"/>
</dbReference>
<keyword evidence="3" id="KW-0732">Signal</keyword>
<proteinExistence type="predicted"/>
<feature type="signal peptide" evidence="3">
    <location>
        <begin position="1"/>
        <end position="28"/>
    </location>
</feature>
<feature type="domain" description="Peptidase M28" evidence="4">
    <location>
        <begin position="115"/>
        <end position="336"/>
    </location>
</feature>
<evidence type="ECO:0000313" key="5">
    <source>
        <dbReference type="EMBL" id="SDK81807.1"/>
    </source>
</evidence>
<dbReference type="PANTHER" id="PTHR12283:SF6">
    <property type="entry name" value="GLUTAMINYL-PEPTIDE CYCLOTRANSFERASE-RELATED"/>
    <property type="match status" value="1"/>
</dbReference>
<dbReference type="OrthoDB" id="9773494at2"/>
<name>A0A1G9F056_9BACT</name>